<name>A0A7X0RR61_9BACL</name>
<reference evidence="2 3" key="1">
    <citation type="submission" date="2020-08" db="EMBL/GenBank/DDBJ databases">
        <title>Cohnella phylogeny.</title>
        <authorList>
            <person name="Dunlap C."/>
        </authorList>
    </citation>
    <scope>NUCLEOTIDE SEQUENCE [LARGE SCALE GENOMIC DNA]</scope>
    <source>
        <strain evidence="2 3">DSM 28246</strain>
    </source>
</reference>
<feature type="transmembrane region" description="Helical" evidence="1">
    <location>
        <begin position="64"/>
        <end position="89"/>
    </location>
</feature>
<comment type="caution">
    <text evidence="2">The sequence shown here is derived from an EMBL/GenBank/DDBJ whole genome shotgun (WGS) entry which is preliminary data.</text>
</comment>
<evidence type="ECO:0000256" key="1">
    <source>
        <dbReference type="SAM" id="Phobius"/>
    </source>
</evidence>
<dbReference type="EMBL" id="JACJVP010000025">
    <property type="protein sequence ID" value="MBB6672137.1"/>
    <property type="molecule type" value="Genomic_DNA"/>
</dbReference>
<gene>
    <name evidence="2" type="ORF">H7C19_15770</name>
</gene>
<keyword evidence="1" id="KW-1133">Transmembrane helix</keyword>
<organism evidence="2 3">
    <name type="scientific">Cohnella nanjingensis</name>
    <dbReference type="NCBI Taxonomy" id="1387779"/>
    <lineage>
        <taxon>Bacteria</taxon>
        <taxon>Bacillati</taxon>
        <taxon>Bacillota</taxon>
        <taxon>Bacilli</taxon>
        <taxon>Bacillales</taxon>
        <taxon>Paenibacillaceae</taxon>
        <taxon>Cohnella</taxon>
    </lineage>
</organism>
<accession>A0A7X0RR61</accession>
<keyword evidence="1" id="KW-0472">Membrane</keyword>
<sequence length="93" mass="10987">MRQGRLMRRTIWQGMLFAAVAEMALGALNYRLLLQMAGIRQEEDFSYRDTYTVVYRGILENSPYLAILFWFLAIFIGSMVSFGILKWIWVKRI</sequence>
<dbReference type="AlphaFoldDB" id="A0A7X0RR61"/>
<protein>
    <submittedName>
        <fullName evidence="2">Uncharacterized protein</fullName>
    </submittedName>
</protein>
<evidence type="ECO:0000313" key="3">
    <source>
        <dbReference type="Proteomes" id="UP000547209"/>
    </source>
</evidence>
<keyword evidence="1" id="KW-0812">Transmembrane</keyword>
<dbReference type="Proteomes" id="UP000547209">
    <property type="component" value="Unassembled WGS sequence"/>
</dbReference>
<keyword evidence="3" id="KW-1185">Reference proteome</keyword>
<proteinExistence type="predicted"/>
<evidence type="ECO:0000313" key="2">
    <source>
        <dbReference type="EMBL" id="MBB6672137.1"/>
    </source>
</evidence>